<gene>
    <name evidence="3" type="ORF">VHEMI08973</name>
</gene>
<protein>
    <submittedName>
        <fullName evidence="3">Uncharacterized protein</fullName>
    </submittedName>
</protein>
<feature type="region of interest" description="Disordered" evidence="1">
    <location>
        <begin position="353"/>
        <end position="381"/>
    </location>
</feature>
<sequence>MSRANIRVTSTTNIGPLTTPYRPPDECITELYVAQSYDTTKVLFSGYVQSDCKPSGYASAYAKQLNPVMSPGNSCPYDYLAACTYTGASVTFASSNQTAAPWDALEPFEIAVGCCPFGYSCGPLPYGCTLQMDAGTTKATPIGTNGSPVTITIDSTTRGGATALGVIYVSQQSGHSSLPTKTASPSRDSSSSSDTSSSSDSGLSIGAKAGIGIGSAAAFLLLSMAIFMILRYRKGSKKSTMPRDGEAQPYHGEPYAGQDHAVHNEPPPAFTAHHATAAAAAAAVVYPNEKYPMIPEDSAVVYSNEKKEEEGSLDNEISELDGIDGVTSGRISELPAETNRTSWLRSVYSVELDAEKPLPKRPDEDQDDEQPKDDEVYEVGS</sequence>
<proteinExistence type="predicted"/>
<keyword evidence="4" id="KW-1185">Reference proteome</keyword>
<dbReference type="HOGENOM" id="CLU_801886_0_0_1"/>
<feature type="transmembrane region" description="Helical" evidence="2">
    <location>
        <begin position="209"/>
        <end position="230"/>
    </location>
</feature>
<accession>A0A0A1T8F3</accession>
<organism evidence="3 4">
    <name type="scientific">[Torrubiella] hemipterigena</name>
    <dbReference type="NCBI Taxonomy" id="1531966"/>
    <lineage>
        <taxon>Eukaryota</taxon>
        <taxon>Fungi</taxon>
        <taxon>Dikarya</taxon>
        <taxon>Ascomycota</taxon>
        <taxon>Pezizomycotina</taxon>
        <taxon>Sordariomycetes</taxon>
        <taxon>Hypocreomycetidae</taxon>
        <taxon>Hypocreales</taxon>
        <taxon>Clavicipitaceae</taxon>
        <taxon>Clavicipitaceae incertae sedis</taxon>
        <taxon>'Torrubiella' clade</taxon>
    </lineage>
</organism>
<keyword evidence="2" id="KW-0472">Membrane</keyword>
<dbReference type="STRING" id="1531966.A0A0A1T8F3"/>
<evidence type="ECO:0000313" key="3">
    <source>
        <dbReference type="EMBL" id="CEJ93381.1"/>
    </source>
</evidence>
<feature type="compositionally biased region" description="Basic and acidic residues" evidence="1">
    <location>
        <begin position="353"/>
        <end position="363"/>
    </location>
</feature>
<feature type="compositionally biased region" description="Acidic residues" evidence="1">
    <location>
        <begin position="364"/>
        <end position="381"/>
    </location>
</feature>
<dbReference type="EMBL" id="CDHN01000005">
    <property type="protein sequence ID" value="CEJ93381.1"/>
    <property type="molecule type" value="Genomic_DNA"/>
</dbReference>
<evidence type="ECO:0000313" key="4">
    <source>
        <dbReference type="Proteomes" id="UP000039046"/>
    </source>
</evidence>
<dbReference type="AlphaFoldDB" id="A0A0A1T8F3"/>
<keyword evidence="2" id="KW-1133">Transmembrane helix</keyword>
<dbReference type="Proteomes" id="UP000039046">
    <property type="component" value="Unassembled WGS sequence"/>
</dbReference>
<evidence type="ECO:0000256" key="1">
    <source>
        <dbReference type="SAM" id="MobiDB-lite"/>
    </source>
</evidence>
<feature type="region of interest" description="Disordered" evidence="1">
    <location>
        <begin position="175"/>
        <end position="201"/>
    </location>
</feature>
<reference evidence="3 4" key="1">
    <citation type="journal article" date="2015" name="Genome Announc.">
        <title>Draft Genome Sequence and Gene Annotation of the Entomopathogenic Fungus Verticillium hemipterigenum.</title>
        <authorList>
            <person name="Horn F."/>
            <person name="Habel A."/>
            <person name="Scharf D.H."/>
            <person name="Dworschak J."/>
            <person name="Brakhage A.A."/>
            <person name="Guthke R."/>
            <person name="Hertweck C."/>
            <person name="Linde J."/>
        </authorList>
    </citation>
    <scope>NUCLEOTIDE SEQUENCE [LARGE SCALE GENOMIC DNA]</scope>
</reference>
<dbReference type="OrthoDB" id="5429716at2759"/>
<feature type="compositionally biased region" description="Low complexity" evidence="1">
    <location>
        <begin position="184"/>
        <end position="201"/>
    </location>
</feature>
<evidence type="ECO:0000256" key="2">
    <source>
        <dbReference type="SAM" id="Phobius"/>
    </source>
</evidence>
<name>A0A0A1T8F3_9HYPO</name>
<keyword evidence="2" id="KW-0812">Transmembrane</keyword>